<gene>
    <name evidence="2" type="ORF">LIER_17026</name>
</gene>
<sequence>MKHQISAKSGSPRQIEEAKYVESDAQVEEVAAIEPAMRVSDDIYSENGAASQRKHEKIVVQAANVELIPSCKSVMHTPNASFTNSFNSSVDLDKVSCTENKELVLVLDHNVSETARKVNAFLKDVEDLKQKIDNIDSTTLARIAASPATKTFLQYQVKHHTFSPLPMFDLVEPVDIQDPSYEHVEDLGGDGNKKDPTKNRRDQTCWADLENDNDLLSMELEGQVTSKVSDNGHLITVLSKLCYEQVSKQKAWSTTVQIAQLGEGPGIVKTTLLQFKDKRRITETRGQGLPFPFDDHG</sequence>
<dbReference type="AlphaFoldDB" id="A0AAV3QE72"/>
<feature type="compositionally biased region" description="Polar residues" evidence="1">
    <location>
        <begin position="1"/>
        <end position="12"/>
    </location>
</feature>
<protein>
    <submittedName>
        <fullName evidence="2">Uncharacterized protein</fullName>
    </submittedName>
</protein>
<name>A0AAV3QE72_LITER</name>
<reference evidence="2 3" key="1">
    <citation type="submission" date="2024-01" db="EMBL/GenBank/DDBJ databases">
        <title>The complete chloroplast genome sequence of Lithospermum erythrorhizon: insights into the phylogenetic relationship among Boraginaceae species and the maternal lineages of purple gromwells.</title>
        <authorList>
            <person name="Okada T."/>
            <person name="Watanabe K."/>
        </authorList>
    </citation>
    <scope>NUCLEOTIDE SEQUENCE [LARGE SCALE GENOMIC DNA]</scope>
</reference>
<evidence type="ECO:0000313" key="3">
    <source>
        <dbReference type="Proteomes" id="UP001454036"/>
    </source>
</evidence>
<feature type="region of interest" description="Disordered" evidence="1">
    <location>
        <begin position="181"/>
        <end position="201"/>
    </location>
</feature>
<accession>A0AAV3QE72</accession>
<evidence type="ECO:0000256" key="1">
    <source>
        <dbReference type="SAM" id="MobiDB-lite"/>
    </source>
</evidence>
<evidence type="ECO:0000313" key="2">
    <source>
        <dbReference type="EMBL" id="GAA0160482.1"/>
    </source>
</evidence>
<proteinExistence type="predicted"/>
<dbReference type="EMBL" id="BAABME010003896">
    <property type="protein sequence ID" value="GAA0160482.1"/>
    <property type="molecule type" value="Genomic_DNA"/>
</dbReference>
<comment type="caution">
    <text evidence="2">The sequence shown here is derived from an EMBL/GenBank/DDBJ whole genome shotgun (WGS) entry which is preliminary data.</text>
</comment>
<keyword evidence="3" id="KW-1185">Reference proteome</keyword>
<organism evidence="2 3">
    <name type="scientific">Lithospermum erythrorhizon</name>
    <name type="common">Purple gromwell</name>
    <name type="synonym">Lithospermum officinale var. erythrorhizon</name>
    <dbReference type="NCBI Taxonomy" id="34254"/>
    <lineage>
        <taxon>Eukaryota</taxon>
        <taxon>Viridiplantae</taxon>
        <taxon>Streptophyta</taxon>
        <taxon>Embryophyta</taxon>
        <taxon>Tracheophyta</taxon>
        <taxon>Spermatophyta</taxon>
        <taxon>Magnoliopsida</taxon>
        <taxon>eudicotyledons</taxon>
        <taxon>Gunneridae</taxon>
        <taxon>Pentapetalae</taxon>
        <taxon>asterids</taxon>
        <taxon>lamiids</taxon>
        <taxon>Boraginales</taxon>
        <taxon>Boraginaceae</taxon>
        <taxon>Boraginoideae</taxon>
        <taxon>Lithospermeae</taxon>
        <taxon>Lithospermum</taxon>
    </lineage>
</organism>
<feature type="region of interest" description="Disordered" evidence="1">
    <location>
        <begin position="1"/>
        <end position="21"/>
    </location>
</feature>
<dbReference type="Proteomes" id="UP001454036">
    <property type="component" value="Unassembled WGS sequence"/>
</dbReference>